<dbReference type="EMBL" id="LAZR01025667">
    <property type="protein sequence ID" value="KKL71178.1"/>
    <property type="molecule type" value="Genomic_DNA"/>
</dbReference>
<dbReference type="AlphaFoldDB" id="A0A0F9EAT6"/>
<accession>A0A0F9EAT6</accession>
<comment type="caution">
    <text evidence="1">The sequence shown here is derived from an EMBL/GenBank/DDBJ whole genome shotgun (WGS) entry which is preliminary data.</text>
</comment>
<organism evidence="1">
    <name type="scientific">marine sediment metagenome</name>
    <dbReference type="NCBI Taxonomy" id="412755"/>
    <lineage>
        <taxon>unclassified sequences</taxon>
        <taxon>metagenomes</taxon>
        <taxon>ecological metagenomes</taxon>
    </lineage>
</organism>
<feature type="non-terminal residue" evidence="1">
    <location>
        <position position="1"/>
    </location>
</feature>
<name>A0A0F9EAT6_9ZZZZ</name>
<sequence length="56" mass="6260">GAEAKAFYLMGEYDRQIHAKNLQRSLMNDIQETQVLEQATGVEVAGPLTTLNEPRL</sequence>
<proteinExistence type="predicted"/>
<reference evidence="1" key="1">
    <citation type="journal article" date="2015" name="Nature">
        <title>Complex archaea that bridge the gap between prokaryotes and eukaryotes.</title>
        <authorList>
            <person name="Spang A."/>
            <person name="Saw J.H."/>
            <person name="Jorgensen S.L."/>
            <person name="Zaremba-Niedzwiedzka K."/>
            <person name="Martijn J."/>
            <person name="Lind A.E."/>
            <person name="van Eijk R."/>
            <person name="Schleper C."/>
            <person name="Guy L."/>
            <person name="Ettema T.J."/>
        </authorList>
    </citation>
    <scope>NUCLEOTIDE SEQUENCE</scope>
</reference>
<protein>
    <submittedName>
        <fullName evidence="1">Uncharacterized protein</fullName>
    </submittedName>
</protein>
<evidence type="ECO:0000313" key="1">
    <source>
        <dbReference type="EMBL" id="KKL71178.1"/>
    </source>
</evidence>
<gene>
    <name evidence="1" type="ORF">LCGC14_2097480</name>
</gene>